<evidence type="ECO:0000313" key="2">
    <source>
        <dbReference type="EMBL" id="GIG91717.1"/>
    </source>
</evidence>
<protein>
    <recommendedName>
        <fullName evidence="4">Alanine and proline-rich secreted protein Apa</fullName>
    </recommendedName>
</protein>
<evidence type="ECO:0000256" key="1">
    <source>
        <dbReference type="SAM" id="Phobius"/>
    </source>
</evidence>
<comment type="caution">
    <text evidence="2">The sequence shown here is derived from an EMBL/GenBank/DDBJ whole genome shotgun (WGS) entry which is preliminary data.</text>
</comment>
<feature type="transmembrane region" description="Helical" evidence="1">
    <location>
        <begin position="37"/>
        <end position="59"/>
    </location>
</feature>
<dbReference type="RefSeq" id="WP_203870057.1">
    <property type="nucleotide sequence ID" value="NZ_BONW01000039.1"/>
</dbReference>
<proteinExistence type="predicted"/>
<gene>
    <name evidence="2" type="ORF">Pen02_66530</name>
</gene>
<keyword evidence="1" id="KW-0812">Transmembrane</keyword>
<organism evidence="2 3">
    <name type="scientific">Plantactinospora endophytica</name>
    <dbReference type="NCBI Taxonomy" id="673535"/>
    <lineage>
        <taxon>Bacteria</taxon>
        <taxon>Bacillati</taxon>
        <taxon>Actinomycetota</taxon>
        <taxon>Actinomycetes</taxon>
        <taxon>Micromonosporales</taxon>
        <taxon>Micromonosporaceae</taxon>
        <taxon>Plantactinospora</taxon>
    </lineage>
</organism>
<evidence type="ECO:0008006" key="4">
    <source>
        <dbReference type="Google" id="ProtNLM"/>
    </source>
</evidence>
<dbReference type="EMBL" id="BONW01000039">
    <property type="protein sequence ID" value="GIG91717.1"/>
    <property type="molecule type" value="Genomic_DNA"/>
</dbReference>
<keyword evidence="1" id="KW-0472">Membrane</keyword>
<accession>A0ABQ4EAG6</accession>
<name>A0ABQ4EAG6_9ACTN</name>
<dbReference type="Proteomes" id="UP000646749">
    <property type="component" value="Unassembled WGS sequence"/>
</dbReference>
<evidence type="ECO:0000313" key="3">
    <source>
        <dbReference type="Proteomes" id="UP000646749"/>
    </source>
</evidence>
<reference evidence="2 3" key="1">
    <citation type="submission" date="2021-01" db="EMBL/GenBank/DDBJ databases">
        <title>Whole genome shotgun sequence of Plantactinospora endophytica NBRC 110450.</title>
        <authorList>
            <person name="Komaki H."/>
            <person name="Tamura T."/>
        </authorList>
    </citation>
    <scope>NUCLEOTIDE SEQUENCE [LARGE SCALE GENOMIC DNA]</scope>
    <source>
        <strain evidence="2 3">NBRC 110450</strain>
    </source>
</reference>
<keyword evidence="1" id="KW-1133">Transmembrane helix</keyword>
<sequence length="265" mass="28181">MSHRTILEEAVGEIPPTTIDIDRLIAGQRRRVRLQRVGTTAAAVAAVATVTVGAVAVVGRPPADLPAQPGPTAAPVRTPVPSAGNPFQPVDWAIFAVVARVAPDLEWAPHVAVGPDEPPIWLSGPMLRGDIPHGHMGQGGVRSGDRVGRLLVQIDRTQTIRPCTPDAVRDRNCIDSTGPAGEQIRSESVRGPIVRVPRQTYPPGETLRPVPTSDPSVAYATTRWVQVQRPDGTYLIVTVRGDGEDPPLTIEQLTAIALDPTVTTP</sequence>
<keyword evidence="3" id="KW-1185">Reference proteome</keyword>